<dbReference type="EMBL" id="BAABBE010000002">
    <property type="protein sequence ID" value="GAA3624796.1"/>
    <property type="molecule type" value="Genomic_DNA"/>
</dbReference>
<evidence type="ECO:0000256" key="1">
    <source>
        <dbReference type="SAM" id="MobiDB-lite"/>
    </source>
</evidence>
<reference evidence="3" key="1">
    <citation type="journal article" date="2019" name="Int. J. Syst. Evol. Microbiol.">
        <title>The Global Catalogue of Microorganisms (GCM) 10K type strain sequencing project: providing services to taxonomists for standard genome sequencing and annotation.</title>
        <authorList>
            <consortium name="The Broad Institute Genomics Platform"/>
            <consortium name="The Broad Institute Genome Sequencing Center for Infectious Disease"/>
            <person name="Wu L."/>
            <person name="Ma J."/>
        </authorList>
    </citation>
    <scope>NUCLEOTIDE SEQUENCE [LARGE SCALE GENOMIC DNA]</scope>
    <source>
        <strain evidence="3">JCM 17494</strain>
    </source>
</reference>
<evidence type="ECO:0000313" key="3">
    <source>
        <dbReference type="Proteomes" id="UP001500711"/>
    </source>
</evidence>
<proteinExistence type="predicted"/>
<organism evidence="2 3">
    <name type="scientific">Lentzea roselyniae</name>
    <dbReference type="NCBI Taxonomy" id="531940"/>
    <lineage>
        <taxon>Bacteria</taxon>
        <taxon>Bacillati</taxon>
        <taxon>Actinomycetota</taxon>
        <taxon>Actinomycetes</taxon>
        <taxon>Pseudonocardiales</taxon>
        <taxon>Pseudonocardiaceae</taxon>
        <taxon>Lentzea</taxon>
    </lineage>
</organism>
<keyword evidence="3" id="KW-1185">Reference proteome</keyword>
<dbReference type="Proteomes" id="UP001500711">
    <property type="component" value="Unassembled WGS sequence"/>
</dbReference>
<feature type="region of interest" description="Disordered" evidence="1">
    <location>
        <begin position="49"/>
        <end position="68"/>
    </location>
</feature>
<name>A0ABP7A4J6_9PSEU</name>
<gene>
    <name evidence="2" type="ORF">GCM10022267_08670</name>
</gene>
<sequence>MGRGPSNMVDSPPDCALPPRIAQWFGSPLTIAVTKRWLMVGFLLYPAFTPENRPHSRSAMIHGPGPSP</sequence>
<comment type="caution">
    <text evidence="2">The sequence shown here is derived from an EMBL/GenBank/DDBJ whole genome shotgun (WGS) entry which is preliminary data.</text>
</comment>
<accession>A0ABP7A4J6</accession>
<protein>
    <submittedName>
        <fullName evidence="2">Uncharacterized protein</fullName>
    </submittedName>
</protein>
<evidence type="ECO:0000313" key="2">
    <source>
        <dbReference type="EMBL" id="GAA3624796.1"/>
    </source>
</evidence>